<sequence>MVSTAIAEKNTEPEEIAIPKNTLENSLEISLDEWVKNPPSDGSEWVNGNLIEKTGMTLQHSRVQSRVGRLWGNHVENSGIGGEVYTEVPCHTLDRGRRPDVAYLTPELFAEYGNLSTLPQSFPLIAEIVSPTDIANEVFAKANEYLRSGCQEVWLIFGEERLLVVLTQESRKIYIADEIVASLVLTGFSTTVNALLG</sequence>
<comment type="caution">
    <text evidence="2">The sequence shown here is derived from an EMBL/GenBank/DDBJ whole genome shotgun (WGS) entry which is preliminary data.</text>
</comment>
<dbReference type="Pfam" id="PF05685">
    <property type="entry name" value="Uma2"/>
    <property type="match status" value="1"/>
</dbReference>
<dbReference type="Gene3D" id="3.90.1570.10">
    <property type="entry name" value="tt1808, chain A"/>
    <property type="match status" value="1"/>
</dbReference>
<dbReference type="SUPFAM" id="SSF52980">
    <property type="entry name" value="Restriction endonuclease-like"/>
    <property type="match status" value="1"/>
</dbReference>
<evidence type="ECO:0000313" key="3">
    <source>
        <dbReference type="Proteomes" id="UP000631421"/>
    </source>
</evidence>
<keyword evidence="2" id="KW-0540">Nuclease</keyword>
<evidence type="ECO:0000259" key="1">
    <source>
        <dbReference type="Pfam" id="PF05685"/>
    </source>
</evidence>
<gene>
    <name evidence="2" type="ORF">H6F44_04360</name>
</gene>
<organism evidence="2 3">
    <name type="scientific">Pseudanabaena cinerea FACHB-1277</name>
    <dbReference type="NCBI Taxonomy" id="2949581"/>
    <lineage>
        <taxon>Bacteria</taxon>
        <taxon>Bacillati</taxon>
        <taxon>Cyanobacteriota</taxon>
        <taxon>Cyanophyceae</taxon>
        <taxon>Pseudanabaenales</taxon>
        <taxon>Pseudanabaenaceae</taxon>
        <taxon>Pseudanabaena</taxon>
        <taxon>Pseudanabaena cinerea</taxon>
    </lineage>
</organism>
<evidence type="ECO:0000313" key="2">
    <source>
        <dbReference type="EMBL" id="MBD2149360.1"/>
    </source>
</evidence>
<dbReference type="EMBL" id="JACJPY010000008">
    <property type="protein sequence ID" value="MBD2149360.1"/>
    <property type="molecule type" value="Genomic_DNA"/>
</dbReference>
<dbReference type="PANTHER" id="PTHR34107:SF4">
    <property type="entry name" value="SLL1222 PROTEIN"/>
    <property type="match status" value="1"/>
</dbReference>
<dbReference type="AlphaFoldDB" id="A0A926Z552"/>
<keyword evidence="2" id="KW-0378">Hydrolase</keyword>
<dbReference type="InterPro" id="IPR008538">
    <property type="entry name" value="Uma2"/>
</dbReference>
<dbReference type="InterPro" id="IPR012296">
    <property type="entry name" value="Nuclease_put_TT1808"/>
</dbReference>
<dbReference type="RefSeq" id="WP_190349808.1">
    <property type="nucleotide sequence ID" value="NZ_JACJPY010000008.1"/>
</dbReference>
<dbReference type="InterPro" id="IPR011335">
    <property type="entry name" value="Restrct_endonuc-II-like"/>
</dbReference>
<keyword evidence="2" id="KW-0255">Endonuclease</keyword>
<dbReference type="CDD" id="cd06260">
    <property type="entry name" value="DUF820-like"/>
    <property type="match status" value="1"/>
</dbReference>
<reference evidence="2" key="1">
    <citation type="journal article" date="2015" name="ISME J.">
        <title>Draft Genome Sequence of Streptomyces incarnatus NRRL8089, which Produces the Nucleoside Antibiotic Sinefungin.</title>
        <authorList>
            <person name="Oshima K."/>
            <person name="Hattori M."/>
            <person name="Shimizu H."/>
            <person name="Fukuda K."/>
            <person name="Nemoto M."/>
            <person name="Inagaki K."/>
            <person name="Tamura T."/>
        </authorList>
    </citation>
    <scope>NUCLEOTIDE SEQUENCE</scope>
    <source>
        <strain evidence="2">FACHB-1277</strain>
    </source>
</reference>
<reference evidence="2" key="2">
    <citation type="submission" date="2020-08" db="EMBL/GenBank/DDBJ databases">
        <authorList>
            <person name="Chen M."/>
            <person name="Teng W."/>
            <person name="Zhao L."/>
            <person name="Hu C."/>
            <person name="Zhou Y."/>
            <person name="Han B."/>
            <person name="Song L."/>
            <person name="Shu W."/>
        </authorList>
    </citation>
    <scope>NUCLEOTIDE SEQUENCE</scope>
    <source>
        <strain evidence="2">FACHB-1277</strain>
    </source>
</reference>
<name>A0A926Z552_9CYAN</name>
<keyword evidence="3" id="KW-1185">Reference proteome</keyword>
<protein>
    <submittedName>
        <fullName evidence="2">Uma2 family endonuclease</fullName>
    </submittedName>
</protein>
<dbReference type="PANTHER" id="PTHR34107">
    <property type="entry name" value="SLL0198 PROTEIN-RELATED"/>
    <property type="match status" value="1"/>
</dbReference>
<accession>A0A926Z552</accession>
<dbReference type="GO" id="GO:0004519">
    <property type="term" value="F:endonuclease activity"/>
    <property type="evidence" value="ECO:0007669"/>
    <property type="project" value="UniProtKB-KW"/>
</dbReference>
<feature type="domain" description="Putative restriction endonuclease" evidence="1">
    <location>
        <begin position="38"/>
        <end position="191"/>
    </location>
</feature>
<dbReference type="Proteomes" id="UP000631421">
    <property type="component" value="Unassembled WGS sequence"/>
</dbReference>
<proteinExistence type="predicted"/>